<evidence type="ECO:0000313" key="9">
    <source>
        <dbReference type="Proteomes" id="UP000474757"/>
    </source>
</evidence>
<evidence type="ECO:0000256" key="2">
    <source>
        <dbReference type="ARBA" id="ARBA00022603"/>
    </source>
</evidence>
<dbReference type="Gene3D" id="3.40.50.150">
    <property type="entry name" value="Vaccinia Virus protein VP39"/>
    <property type="match status" value="1"/>
</dbReference>
<dbReference type="RefSeq" id="WP_163890528.1">
    <property type="nucleotide sequence ID" value="NZ_JAAFYS010000001.1"/>
</dbReference>
<dbReference type="GO" id="GO:0008983">
    <property type="term" value="F:protein-glutamate O-methyltransferase activity"/>
    <property type="evidence" value="ECO:0007669"/>
    <property type="project" value="UniProtKB-EC"/>
</dbReference>
<name>A0A6B2JQS1_9RHOB</name>
<dbReference type="InterPro" id="IPR029063">
    <property type="entry name" value="SAM-dependent_MTases_sf"/>
</dbReference>
<dbReference type="PRINTS" id="PR00996">
    <property type="entry name" value="CHERMTFRASE"/>
</dbReference>
<dbReference type="PANTHER" id="PTHR24422">
    <property type="entry name" value="CHEMOTAXIS PROTEIN METHYLTRANSFERASE"/>
    <property type="match status" value="1"/>
</dbReference>
<dbReference type="PROSITE" id="PS50123">
    <property type="entry name" value="CHER"/>
    <property type="match status" value="1"/>
</dbReference>
<dbReference type="InterPro" id="IPR050903">
    <property type="entry name" value="Bact_Chemotaxis_MeTrfase"/>
</dbReference>
<sequence>MSAYLTRADLRAAASSSTGQHLDALRRLVHERTGIVLPASKATMIEARLRKRFTDLGLANLQAYLCTIFDGGQLNQELPHIVNALTTNKTDFFREYPHFELLEKRIIPEALARARASSRVRFRLWSAAASTGAEAWSAAMVLASAATAEPRLDWRILGTDISTEVLQTASTAIYSAVDVAPVTEGHRAAYLMCNGNRARRLCRIRPELRSRVRFRKMNLVETPYPVEGGIDTIFLRNVLIYFEPQMQARIVGACAEKIRPGGYLIVGHSESMIVKEPGLAQIAPGVFRQEGGQ</sequence>
<organism evidence="8 9">
    <name type="scientific">Pseudoroseicyclus tamaricis</name>
    <dbReference type="NCBI Taxonomy" id="2705421"/>
    <lineage>
        <taxon>Bacteria</taxon>
        <taxon>Pseudomonadati</taxon>
        <taxon>Pseudomonadota</taxon>
        <taxon>Alphaproteobacteria</taxon>
        <taxon>Rhodobacterales</taxon>
        <taxon>Paracoccaceae</taxon>
        <taxon>Pseudoroseicyclus</taxon>
    </lineage>
</organism>
<dbReference type="SMART" id="SM00138">
    <property type="entry name" value="MeTrc"/>
    <property type="match status" value="1"/>
</dbReference>
<dbReference type="InterPro" id="IPR036804">
    <property type="entry name" value="CheR_N_sf"/>
</dbReference>
<dbReference type="InterPro" id="IPR022642">
    <property type="entry name" value="CheR_C"/>
</dbReference>
<dbReference type="InterPro" id="IPR022641">
    <property type="entry name" value="CheR_N"/>
</dbReference>
<dbReference type="InterPro" id="IPR000780">
    <property type="entry name" value="CheR_MeTrfase"/>
</dbReference>
<feature type="domain" description="CheR-type methyltransferase" evidence="7">
    <location>
        <begin position="20"/>
        <end position="293"/>
    </location>
</feature>
<feature type="binding site" evidence="6">
    <location>
        <position position="88"/>
    </location>
    <ligand>
        <name>S-adenosyl-L-methionine</name>
        <dbReference type="ChEBI" id="CHEBI:59789"/>
    </ligand>
</feature>
<evidence type="ECO:0000313" key="8">
    <source>
        <dbReference type="EMBL" id="NDV00315.1"/>
    </source>
</evidence>
<dbReference type="CDD" id="cd02440">
    <property type="entry name" value="AdoMet_MTases"/>
    <property type="match status" value="1"/>
</dbReference>
<dbReference type="Pfam" id="PF01739">
    <property type="entry name" value="CheR"/>
    <property type="match status" value="1"/>
</dbReference>
<proteinExistence type="predicted"/>
<keyword evidence="3 5" id="KW-0808">Transferase</keyword>
<keyword evidence="2 5" id="KW-0489">Methyltransferase</keyword>
<accession>A0A6B2JQS1</accession>
<dbReference type="PIRSF" id="PIRSF000410">
    <property type="entry name" value="CheR"/>
    <property type="match status" value="1"/>
</dbReference>
<reference evidence="8 9" key="1">
    <citation type="submission" date="2020-02" db="EMBL/GenBank/DDBJ databases">
        <title>Pseudoroseicyclus tamarix, sp. nov., isolated from offshore sediment of a Tamarix chinensis forest.</title>
        <authorList>
            <person name="Gai Y."/>
        </authorList>
    </citation>
    <scope>NUCLEOTIDE SEQUENCE [LARGE SCALE GENOMIC DNA]</scope>
    <source>
        <strain evidence="8 9">CLL3-39</strain>
    </source>
</reference>
<dbReference type="Gene3D" id="1.10.155.10">
    <property type="entry name" value="Chemotaxis receptor methyltransferase CheR, N-terminal domain"/>
    <property type="match status" value="1"/>
</dbReference>
<comment type="catalytic activity">
    <reaction evidence="1 5">
        <text>L-glutamyl-[protein] + S-adenosyl-L-methionine = [protein]-L-glutamate 5-O-methyl ester + S-adenosyl-L-homocysteine</text>
        <dbReference type="Rhea" id="RHEA:24452"/>
        <dbReference type="Rhea" id="RHEA-COMP:10208"/>
        <dbReference type="Rhea" id="RHEA-COMP:10311"/>
        <dbReference type="ChEBI" id="CHEBI:29973"/>
        <dbReference type="ChEBI" id="CHEBI:57856"/>
        <dbReference type="ChEBI" id="CHEBI:59789"/>
        <dbReference type="ChEBI" id="CHEBI:82795"/>
        <dbReference type="EC" id="2.1.1.80"/>
    </reaction>
</comment>
<comment type="caution">
    <text evidence="8">The sequence shown here is derived from an EMBL/GenBank/DDBJ whole genome shotgun (WGS) entry which is preliminary data.</text>
</comment>
<dbReference type="GO" id="GO:0032259">
    <property type="term" value="P:methylation"/>
    <property type="evidence" value="ECO:0007669"/>
    <property type="project" value="UniProtKB-KW"/>
</dbReference>
<dbReference type="PANTHER" id="PTHR24422:SF26">
    <property type="entry name" value="CHEMOTAXIS PROTEIN METHYLTRANSFERASE"/>
    <property type="match status" value="1"/>
</dbReference>
<dbReference type="AlphaFoldDB" id="A0A6B2JQS1"/>
<dbReference type="EC" id="2.1.1.80" evidence="5"/>
<keyword evidence="4 5" id="KW-0949">S-adenosyl-L-methionine</keyword>
<evidence type="ECO:0000259" key="7">
    <source>
        <dbReference type="PROSITE" id="PS50123"/>
    </source>
</evidence>
<dbReference type="Pfam" id="PF03705">
    <property type="entry name" value="CheR_N"/>
    <property type="match status" value="1"/>
</dbReference>
<dbReference type="SUPFAM" id="SSF53335">
    <property type="entry name" value="S-adenosyl-L-methionine-dependent methyltransferases"/>
    <property type="match status" value="1"/>
</dbReference>
<evidence type="ECO:0000256" key="5">
    <source>
        <dbReference type="PIRNR" id="PIRNR000410"/>
    </source>
</evidence>
<dbReference type="SUPFAM" id="SSF47757">
    <property type="entry name" value="Chemotaxis receptor methyltransferase CheR, N-terminal domain"/>
    <property type="match status" value="1"/>
</dbReference>
<feature type="binding site" evidence="6">
    <location>
        <begin position="218"/>
        <end position="219"/>
    </location>
    <ligand>
        <name>S-adenosyl-L-methionine</name>
        <dbReference type="ChEBI" id="CHEBI:59789"/>
    </ligand>
</feature>
<feature type="binding site" evidence="6">
    <location>
        <position position="160"/>
    </location>
    <ligand>
        <name>S-adenosyl-L-methionine</name>
        <dbReference type="ChEBI" id="CHEBI:59789"/>
    </ligand>
</feature>
<comment type="function">
    <text evidence="5">Methylation of the membrane-bound methyl-accepting chemotaxis proteins (MCP) to form gamma-glutamyl methyl ester residues in MCP.</text>
</comment>
<feature type="binding site" evidence="6">
    <location>
        <begin position="236"/>
        <end position="237"/>
    </location>
    <ligand>
        <name>S-adenosyl-L-methionine</name>
        <dbReference type="ChEBI" id="CHEBI:59789"/>
    </ligand>
</feature>
<feature type="binding site" evidence="6">
    <location>
        <position position="90"/>
    </location>
    <ligand>
        <name>S-adenosyl-L-methionine</name>
        <dbReference type="ChEBI" id="CHEBI:59789"/>
    </ligand>
</feature>
<dbReference type="InterPro" id="IPR026024">
    <property type="entry name" value="Chemotaxis_MeTrfase_CheR"/>
</dbReference>
<feature type="binding site" evidence="6">
    <location>
        <position position="94"/>
    </location>
    <ligand>
        <name>S-adenosyl-L-methionine</name>
        <dbReference type="ChEBI" id="CHEBI:59789"/>
    </ligand>
</feature>
<feature type="binding site" evidence="6">
    <location>
        <position position="134"/>
    </location>
    <ligand>
        <name>S-adenosyl-L-methionine</name>
        <dbReference type="ChEBI" id="CHEBI:59789"/>
    </ligand>
</feature>
<evidence type="ECO:0000256" key="6">
    <source>
        <dbReference type="PIRSR" id="PIRSR000410-1"/>
    </source>
</evidence>
<gene>
    <name evidence="8" type="ORF">GZA08_04935</name>
</gene>
<evidence type="ECO:0000256" key="3">
    <source>
        <dbReference type="ARBA" id="ARBA00022679"/>
    </source>
</evidence>
<dbReference type="Proteomes" id="UP000474757">
    <property type="component" value="Unassembled WGS sequence"/>
</dbReference>
<evidence type="ECO:0000256" key="4">
    <source>
        <dbReference type="ARBA" id="ARBA00022691"/>
    </source>
</evidence>
<protein>
    <recommendedName>
        <fullName evidence="5">Chemotaxis protein methyltransferase</fullName>
        <ecNumber evidence="5">2.1.1.80</ecNumber>
    </recommendedName>
</protein>
<dbReference type="EMBL" id="JAAGAB010000001">
    <property type="protein sequence ID" value="NDV00315.1"/>
    <property type="molecule type" value="Genomic_DNA"/>
</dbReference>
<keyword evidence="9" id="KW-1185">Reference proteome</keyword>
<evidence type="ECO:0000256" key="1">
    <source>
        <dbReference type="ARBA" id="ARBA00001541"/>
    </source>
</evidence>